<dbReference type="InterPro" id="IPR013241">
    <property type="entry name" value="RNase_P_Pop3"/>
</dbReference>
<feature type="compositionally biased region" description="Polar residues" evidence="1">
    <location>
        <begin position="97"/>
        <end position="111"/>
    </location>
</feature>
<dbReference type="GO" id="GO:0034965">
    <property type="term" value="P:intronic box C/D snoRNA processing"/>
    <property type="evidence" value="ECO:0007669"/>
    <property type="project" value="TreeGrafter"/>
</dbReference>
<dbReference type="EMBL" id="JH921428">
    <property type="protein sequence ID" value="EKD21223.1"/>
    <property type="molecule type" value="Genomic_DNA"/>
</dbReference>
<dbReference type="OMA" id="AFNCHFP"/>
<feature type="region of interest" description="Disordered" evidence="1">
    <location>
        <begin position="96"/>
        <end position="139"/>
    </location>
</feature>
<dbReference type="GO" id="GO:0004526">
    <property type="term" value="F:ribonuclease P activity"/>
    <property type="evidence" value="ECO:0007669"/>
    <property type="project" value="TreeGrafter"/>
</dbReference>
<feature type="region of interest" description="Disordered" evidence="1">
    <location>
        <begin position="39"/>
        <end position="71"/>
    </location>
</feature>
<name>K1XKW7_MARBU</name>
<dbReference type="STRING" id="1072389.K1XKW7"/>
<dbReference type="KEGG" id="mbe:MBM_00336"/>
<evidence type="ECO:0000313" key="3">
    <source>
        <dbReference type="Proteomes" id="UP000006753"/>
    </source>
</evidence>
<dbReference type="GO" id="GO:0005655">
    <property type="term" value="C:nucleolar ribonuclease P complex"/>
    <property type="evidence" value="ECO:0007669"/>
    <property type="project" value="TreeGrafter"/>
</dbReference>
<accession>K1XKW7</accession>
<feature type="compositionally biased region" description="Basic residues" evidence="1">
    <location>
        <begin position="39"/>
        <end position="56"/>
    </location>
</feature>
<dbReference type="GO" id="GO:0005829">
    <property type="term" value="C:cytosol"/>
    <property type="evidence" value="ECO:0007669"/>
    <property type="project" value="TreeGrafter"/>
</dbReference>
<gene>
    <name evidence="2" type="ORF">MBM_00336</name>
</gene>
<dbReference type="GO" id="GO:0008033">
    <property type="term" value="P:tRNA processing"/>
    <property type="evidence" value="ECO:0007669"/>
    <property type="project" value="InterPro"/>
</dbReference>
<dbReference type="GO" id="GO:0006364">
    <property type="term" value="P:rRNA processing"/>
    <property type="evidence" value="ECO:0007669"/>
    <property type="project" value="InterPro"/>
</dbReference>
<dbReference type="eggNOG" id="ENOG502S6UT">
    <property type="taxonomic scope" value="Eukaryota"/>
</dbReference>
<sequence length="274" mass="29524">MLATLQKASSAVDRKPKTIYQLDSPFTTPTCLLAPIGHHRREHVAPSKGKRAQKRKRAEEKRAGMIAESPPIPPLPEISQYVVVGLNSLTRHLEALSQKSKPQQQISNPNQDVDVENSPAAQLPPPAQGETTAKPENPAQSKHFSAIFLPTSLSIHPRASILSAHLPALAHTASLAHPSLPATRLVQLPVDSEARLCEALGLPRVSFIGLVEGAPHSKSVVDVVRGGVKEVEVNWLEEAGVAVYKKVRIEAVETFIGAGKEKVAKKTKRVEAGD</sequence>
<dbReference type="InParanoid" id="K1XKW7"/>
<dbReference type="HOGENOM" id="CLU_047273_2_0_1"/>
<dbReference type="PANTHER" id="PTHR28272:SF1">
    <property type="entry name" value="RIBONUCLEASES P_MRP PROTEIN SUBUNIT POP3"/>
    <property type="match status" value="1"/>
</dbReference>
<reference evidence="2 3" key="1">
    <citation type="journal article" date="2012" name="BMC Genomics">
        <title>Sequencing the genome of Marssonina brunnea reveals fungus-poplar co-evolution.</title>
        <authorList>
            <person name="Zhu S."/>
            <person name="Cao Y.-Z."/>
            <person name="Jiang C."/>
            <person name="Tan B.-Y."/>
            <person name="Wang Z."/>
            <person name="Feng S."/>
            <person name="Zhang L."/>
            <person name="Su X.-H."/>
            <person name="Brejova B."/>
            <person name="Vinar T."/>
            <person name="Xu M."/>
            <person name="Wang M.-X."/>
            <person name="Zhang S.-G."/>
            <person name="Huang M.-R."/>
            <person name="Wu R."/>
            <person name="Zhou Y."/>
        </authorList>
    </citation>
    <scope>NUCLEOTIDE SEQUENCE [LARGE SCALE GENOMIC DNA]</scope>
    <source>
        <strain evidence="2 3">MB_m1</strain>
    </source>
</reference>
<evidence type="ECO:0000313" key="2">
    <source>
        <dbReference type="EMBL" id="EKD21223.1"/>
    </source>
</evidence>
<dbReference type="AlphaFoldDB" id="K1XKW7"/>
<dbReference type="Proteomes" id="UP000006753">
    <property type="component" value="Unassembled WGS sequence"/>
</dbReference>
<dbReference type="GO" id="GO:0000172">
    <property type="term" value="C:ribonuclease MRP complex"/>
    <property type="evidence" value="ECO:0007669"/>
    <property type="project" value="TreeGrafter"/>
</dbReference>
<proteinExistence type="predicted"/>
<dbReference type="Pfam" id="PF08228">
    <property type="entry name" value="RNase_P_pop3"/>
    <property type="match status" value="1"/>
</dbReference>
<evidence type="ECO:0000256" key="1">
    <source>
        <dbReference type="SAM" id="MobiDB-lite"/>
    </source>
</evidence>
<organism evidence="2 3">
    <name type="scientific">Marssonina brunnea f. sp. multigermtubi (strain MB_m1)</name>
    <name type="common">Marssonina leaf spot fungus</name>
    <dbReference type="NCBI Taxonomy" id="1072389"/>
    <lineage>
        <taxon>Eukaryota</taxon>
        <taxon>Fungi</taxon>
        <taxon>Dikarya</taxon>
        <taxon>Ascomycota</taxon>
        <taxon>Pezizomycotina</taxon>
        <taxon>Leotiomycetes</taxon>
        <taxon>Helotiales</taxon>
        <taxon>Drepanopezizaceae</taxon>
        <taxon>Drepanopeziza</taxon>
    </lineage>
</organism>
<dbReference type="OrthoDB" id="20109at2759"/>
<protein>
    <submittedName>
        <fullName evidence="2">Putative RNA-processing protein</fullName>
    </submittedName>
</protein>
<dbReference type="PANTHER" id="PTHR28272">
    <property type="entry name" value="RIBONUCLEASES P/MRP PROTEIN SUBUNIT POP3"/>
    <property type="match status" value="1"/>
</dbReference>
<keyword evidence="3" id="KW-1185">Reference proteome</keyword>
<dbReference type="GO" id="GO:0000171">
    <property type="term" value="F:ribonuclease MRP activity"/>
    <property type="evidence" value="ECO:0007669"/>
    <property type="project" value="TreeGrafter"/>
</dbReference>